<protein>
    <submittedName>
        <fullName evidence="3">Copper amine oxidase-like domain-containing protein</fullName>
    </submittedName>
</protein>
<evidence type="ECO:0000256" key="1">
    <source>
        <dbReference type="SAM" id="SignalP"/>
    </source>
</evidence>
<reference evidence="3 4" key="1">
    <citation type="journal article" date="2011" name="J. Bacteriol.">
        <title>Complete genome sequence of the cellulose-degrading bacterium Cellulosilyticum lentocellum.</title>
        <authorList>
            <consortium name="US DOE Joint Genome Institute"/>
            <person name="Miller D.A."/>
            <person name="Suen G."/>
            <person name="Bruce D."/>
            <person name="Copeland A."/>
            <person name="Cheng J.F."/>
            <person name="Detter C."/>
            <person name="Goodwin L.A."/>
            <person name="Han C.S."/>
            <person name="Hauser L.J."/>
            <person name="Land M.L."/>
            <person name="Lapidus A."/>
            <person name="Lucas S."/>
            <person name="Meincke L."/>
            <person name="Pitluck S."/>
            <person name="Tapia R."/>
            <person name="Teshima H."/>
            <person name="Woyke T."/>
            <person name="Fox B.G."/>
            <person name="Angert E.R."/>
            <person name="Currie C.R."/>
        </authorList>
    </citation>
    <scope>NUCLEOTIDE SEQUENCE [LARGE SCALE GENOMIC DNA]</scope>
    <source>
        <strain evidence="4">ATCC 49066 / DSM 5427 / NCIMB 11756 / RHM5</strain>
    </source>
</reference>
<accession>F2JJ87</accession>
<dbReference type="KEGG" id="cle:Clole_2679"/>
<dbReference type="HOGENOM" id="CLU_813015_0_0_9"/>
<dbReference type="EMBL" id="CP002582">
    <property type="protein sequence ID" value="ADZ84380.1"/>
    <property type="molecule type" value="Genomic_DNA"/>
</dbReference>
<dbReference type="AlphaFoldDB" id="F2JJ87"/>
<dbReference type="STRING" id="642492.Clole_2679"/>
<keyword evidence="4" id="KW-1185">Reference proteome</keyword>
<gene>
    <name evidence="3" type="ordered locus">Clole_2679</name>
</gene>
<sequence>MKKRGLALAISIMLFGQTIYATTDMQQVALKSGIEKAQVLQESGNQILLNGQLLEIPDGVLEVKGHLLYPLRWLVMQMGIAVSWDQKTRTVTIENPTYQEAHLYLSYLNGLTSENQDTTYKLPDRVKTLEIPSYPLKSNDTFMLHQKPIGITIDDDGFNISFAAYDYAFKNNRLYVTPEWFNTIFLAELTKISEGLEIVYPTPEQIEKELENMQKVLAPLTPEETLALWVRGQQVRSGALQYSSLSPELKQQVLASKRGWVTGGSSPSAGKVTILDKKQQAEATLVYTLAVEEMLQGQVFETVKEQITIKKYTLEGNNYWLISEARGDLSYLSLLPDADLK</sequence>
<evidence type="ECO:0000313" key="4">
    <source>
        <dbReference type="Proteomes" id="UP000008467"/>
    </source>
</evidence>
<dbReference type="InterPro" id="IPR012854">
    <property type="entry name" value="Cu_amine_oxidase-like_N"/>
</dbReference>
<feature type="domain" description="Copper amine oxidase-like N-terminal" evidence="2">
    <location>
        <begin position="24"/>
        <end position="93"/>
    </location>
</feature>
<feature type="chain" id="PRO_5039504837" evidence="1">
    <location>
        <begin position="22"/>
        <end position="341"/>
    </location>
</feature>
<evidence type="ECO:0000313" key="3">
    <source>
        <dbReference type="EMBL" id="ADZ84380.1"/>
    </source>
</evidence>
<evidence type="ECO:0000259" key="2">
    <source>
        <dbReference type="Pfam" id="PF07833"/>
    </source>
</evidence>
<name>F2JJ87_CELLD</name>
<dbReference type="Pfam" id="PF07833">
    <property type="entry name" value="Cu_amine_oxidN1"/>
    <property type="match status" value="1"/>
</dbReference>
<feature type="signal peptide" evidence="1">
    <location>
        <begin position="1"/>
        <end position="21"/>
    </location>
</feature>
<dbReference type="Proteomes" id="UP000008467">
    <property type="component" value="Chromosome"/>
</dbReference>
<dbReference type="eggNOG" id="ENOG5033E72">
    <property type="taxonomic scope" value="Bacteria"/>
</dbReference>
<keyword evidence="1" id="KW-0732">Signal</keyword>
<dbReference type="RefSeq" id="WP_013657673.1">
    <property type="nucleotide sequence ID" value="NC_015275.1"/>
</dbReference>
<proteinExistence type="predicted"/>
<organism evidence="3 4">
    <name type="scientific">Cellulosilyticum lentocellum (strain ATCC 49066 / DSM 5427 / NCIMB 11756 / RHM5)</name>
    <name type="common">Clostridium lentocellum</name>
    <dbReference type="NCBI Taxonomy" id="642492"/>
    <lineage>
        <taxon>Bacteria</taxon>
        <taxon>Bacillati</taxon>
        <taxon>Bacillota</taxon>
        <taxon>Clostridia</taxon>
        <taxon>Lachnospirales</taxon>
        <taxon>Cellulosilyticaceae</taxon>
        <taxon>Cellulosilyticum</taxon>
    </lineage>
</organism>